<evidence type="ECO:0000313" key="2">
    <source>
        <dbReference type="Proteomes" id="UP000292423"/>
    </source>
</evidence>
<sequence length="31" mass="3365">TGNIRWQFSNNPVGLGGGQSGEVRFCVQVEQ</sequence>
<dbReference type="AlphaFoldDB" id="A0A4Q7ZDW1"/>
<name>A0A4Q7ZDW1_9GAMM</name>
<accession>A0A4Q7ZDW1</accession>
<keyword evidence="2" id="KW-1185">Reference proteome</keyword>
<evidence type="ECO:0000313" key="1">
    <source>
        <dbReference type="EMBL" id="RZU48109.1"/>
    </source>
</evidence>
<dbReference type="Proteomes" id="UP000292423">
    <property type="component" value="Unassembled WGS sequence"/>
</dbReference>
<organism evidence="1 2">
    <name type="scientific">Fluviicoccus keumensis</name>
    <dbReference type="NCBI Taxonomy" id="1435465"/>
    <lineage>
        <taxon>Bacteria</taxon>
        <taxon>Pseudomonadati</taxon>
        <taxon>Pseudomonadota</taxon>
        <taxon>Gammaproteobacteria</taxon>
        <taxon>Moraxellales</taxon>
        <taxon>Moraxellaceae</taxon>
        <taxon>Fluviicoccus</taxon>
    </lineage>
</organism>
<comment type="caution">
    <text evidence="1">The sequence shown here is derived from an EMBL/GenBank/DDBJ whole genome shotgun (WGS) entry which is preliminary data.</text>
</comment>
<dbReference type="EMBL" id="SHKX01000007">
    <property type="protein sequence ID" value="RZU48109.1"/>
    <property type="molecule type" value="Genomic_DNA"/>
</dbReference>
<reference evidence="1 2" key="1">
    <citation type="submission" date="2019-02" db="EMBL/GenBank/DDBJ databases">
        <title>Genomic Encyclopedia of Type Strains, Phase IV (KMG-IV): sequencing the most valuable type-strain genomes for metagenomic binning, comparative biology and taxonomic classification.</title>
        <authorList>
            <person name="Goeker M."/>
        </authorList>
    </citation>
    <scope>NUCLEOTIDE SEQUENCE [LARGE SCALE GENOMIC DNA]</scope>
    <source>
        <strain evidence="1 2">DSM 105135</strain>
    </source>
</reference>
<protein>
    <submittedName>
        <fullName evidence="1">Uncharacterized protein</fullName>
    </submittedName>
</protein>
<gene>
    <name evidence="1" type="ORF">EV700_0188</name>
</gene>
<proteinExistence type="predicted"/>
<feature type="non-terminal residue" evidence="1">
    <location>
        <position position="1"/>
    </location>
</feature>